<accession>A0ABW8FGT1</accession>
<evidence type="ECO:0000313" key="1">
    <source>
        <dbReference type="EMBL" id="MFJ4081250.1"/>
    </source>
</evidence>
<comment type="caution">
    <text evidence="1">The sequence shown here is derived from an EMBL/GenBank/DDBJ whole genome shotgun (WGS) entry which is preliminary data.</text>
</comment>
<dbReference type="RefSeq" id="WP_402073132.1">
    <property type="nucleotide sequence ID" value="NZ_JBIVGG010000008.1"/>
</dbReference>
<reference evidence="1 2" key="1">
    <citation type="submission" date="2024-10" db="EMBL/GenBank/DDBJ databases">
        <title>The Natural Products Discovery Center: Release of the First 8490 Sequenced Strains for Exploring Actinobacteria Biosynthetic Diversity.</title>
        <authorList>
            <person name="Kalkreuter E."/>
            <person name="Kautsar S.A."/>
            <person name="Yang D."/>
            <person name="Bader C.D."/>
            <person name="Teijaro C.N."/>
            <person name="Fluegel L."/>
            <person name="Davis C.M."/>
            <person name="Simpson J.R."/>
            <person name="Lauterbach L."/>
            <person name="Steele A.D."/>
            <person name="Gui C."/>
            <person name="Meng S."/>
            <person name="Li G."/>
            <person name="Viehrig K."/>
            <person name="Ye F."/>
            <person name="Su P."/>
            <person name="Kiefer A.F."/>
            <person name="Nichols A."/>
            <person name="Cepeda A.J."/>
            <person name="Yan W."/>
            <person name="Fan B."/>
            <person name="Jiang Y."/>
            <person name="Adhikari A."/>
            <person name="Zheng C.-J."/>
            <person name="Schuster L."/>
            <person name="Cowan T.M."/>
            <person name="Smanski M.J."/>
            <person name="Chevrette M.G."/>
            <person name="De Carvalho L.P.S."/>
            <person name="Shen B."/>
        </authorList>
    </citation>
    <scope>NUCLEOTIDE SEQUENCE [LARGE SCALE GENOMIC DNA]</scope>
    <source>
        <strain evidence="1 2">NPDC089932</strain>
    </source>
</reference>
<name>A0ABW8FGT1_9ACTN</name>
<proteinExistence type="predicted"/>
<protein>
    <submittedName>
        <fullName evidence="1">Uncharacterized protein</fullName>
    </submittedName>
</protein>
<gene>
    <name evidence="1" type="ORF">ACIP2Z_20090</name>
</gene>
<dbReference type="Proteomes" id="UP001617511">
    <property type="component" value="Unassembled WGS sequence"/>
</dbReference>
<dbReference type="EMBL" id="JBIVGG010000008">
    <property type="protein sequence ID" value="MFJ4081250.1"/>
    <property type="molecule type" value="Genomic_DNA"/>
</dbReference>
<sequence length="161" mass="17972">MNTEDNRREPAEHARFAAYLVELEQVGEAEEMALVGRVLGDPDRVMAEAAVVRHLDRRAAQLWPEPAWEEWAAAVDRVVTRRPFLVRRLKEWSLFRAVSLQLPWSAEDLLASSDWLQLKAAAGAGPDALGVPDALDVLAEGGRTKRIRNAARASRARRIEG</sequence>
<keyword evidence="2" id="KW-1185">Reference proteome</keyword>
<evidence type="ECO:0000313" key="2">
    <source>
        <dbReference type="Proteomes" id="UP001617511"/>
    </source>
</evidence>
<organism evidence="1 2">
    <name type="scientific">Streptomyces iakyrus</name>
    <dbReference type="NCBI Taxonomy" id="68219"/>
    <lineage>
        <taxon>Bacteria</taxon>
        <taxon>Bacillati</taxon>
        <taxon>Actinomycetota</taxon>
        <taxon>Actinomycetes</taxon>
        <taxon>Kitasatosporales</taxon>
        <taxon>Streptomycetaceae</taxon>
        <taxon>Streptomyces</taxon>
    </lineage>
</organism>